<name>A0BWG6_PARTE</name>
<dbReference type="AlphaFoldDB" id="A0BWG6"/>
<dbReference type="KEGG" id="ptm:GSPATT00032735001"/>
<evidence type="ECO:0000313" key="1">
    <source>
        <dbReference type="EMBL" id="CAK62883.1"/>
    </source>
</evidence>
<keyword evidence="2" id="KW-1185">Reference proteome</keyword>
<dbReference type="GeneID" id="5016067"/>
<sequence>MMPLKSRLDLDARRRMLNYVKLREPQQRQCSLPQIRFHEKIETIYQMSELKNWLVCKFQMMRQPKIQLGNQQIQKQPYPHFQDAKKCNLYLRYDSRYLRVNT</sequence>
<dbReference type="Proteomes" id="UP000000600">
    <property type="component" value="Unassembled WGS sequence"/>
</dbReference>
<dbReference type="EMBL" id="CT868022">
    <property type="protein sequence ID" value="CAK62883.1"/>
    <property type="molecule type" value="Genomic_DNA"/>
</dbReference>
<evidence type="ECO:0000313" key="2">
    <source>
        <dbReference type="Proteomes" id="UP000000600"/>
    </source>
</evidence>
<dbReference type="InParanoid" id="A0BWG6"/>
<dbReference type="RefSeq" id="XP_001430281.1">
    <property type="nucleotide sequence ID" value="XM_001430244.1"/>
</dbReference>
<reference evidence="1 2" key="1">
    <citation type="journal article" date="2006" name="Nature">
        <title>Global trends of whole-genome duplications revealed by the ciliate Paramecium tetraurelia.</title>
        <authorList>
            <consortium name="Genoscope"/>
            <person name="Aury J.-M."/>
            <person name="Jaillon O."/>
            <person name="Duret L."/>
            <person name="Noel B."/>
            <person name="Jubin C."/>
            <person name="Porcel B.M."/>
            <person name="Segurens B."/>
            <person name="Daubin V."/>
            <person name="Anthouard V."/>
            <person name="Aiach N."/>
            <person name="Arnaiz O."/>
            <person name="Billaut A."/>
            <person name="Beisson J."/>
            <person name="Blanc I."/>
            <person name="Bouhouche K."/>
            <person name="Camara F."/>
            <person name="Duharcourt S."/>
            <person name="Guigo R."/>
            <person name="Gogendeau D."/>
            <person name="Katinka M."/>
            <person name="Keller A.-M."/>
            <person name="Kissmehl R."/>
            <person name="Klotz C."/>
            <person name="Koll F."/>
            <person name="Le Moue A."/>
            <person name="Lepere C."/>
            <person name="Malinsky S."/>
            <person name="Nowacki M."/>
            <person name="Nowak J.K."/>
            <person name="Plattner H."/>
            <person name="Poulain J."/>
            <person name="Ruiz F."/>
            <person name="Serrano V."/>
            <person name="Zagulski M."/>
            <person name="Dessen P."/>
            <person name="Betermier M."/>
            <person name="Weissenbach J."/>
            <person name="Scarpelli C."/>
            <person name="Schachter V."/>
            <person name="Sperling L."/>
            <person name="Meyer E."/>
            <person name="Cohen J."/>
            <person name="Wincker P."/>
        </authorList>
    </citation>
    <scope>NUCLEOTIDE SEQUENCE [LARGE SCALE GENOMIC DNA]</scope>
    <source>
        <strain evidence="1 2">Stock d4-2</strain>
    </source>
</reference>
<organism evidence="1 2">
    <name type="scientific">Paramecium tetraurelia</name>
    <dbReference type="NCBI Taxonomy" id="5888"/>
    <lineage>
        <taxon>Eukaryota</taxon>
        <taxon>Sar</taxon>
        <taxon>Alveolata</taxon>
        <taxon>Ciliophora</taxon>
        <taxon>Intramacronucleata</taxon>
        <taxon>Oligohymenophorea</taxon>
        <taxon>Peniculida</taxon>
        <taxon>Parameciidae</taxon>
        <taxon>Paramecium</taxon>
    </lineage>
</organism>
<dbReference type="HOGENOM" id="CLU_2282879_0_0_1"/>
<protein>
    <submittedName>
        <fullName evidence="1">Uncharacterized protein</fullName>
    </submittedName>
</protein>
<gene>
    <name evidence="1" type="ORF">GSPATT00032735001</name>
</gene>
<accession>A0BWG6</accession>
<proteinExistence type="predicted"/>